<reference evidence="2" key="2">
    <citation type="submission" date="2013-07" db="EMBL/GenBank/DDBJ databases">
        <authorList>
            <consortium name="The Broad Institute Genome Sequencing Platform"/>
            <person name="Cuomo C."/>
            <person name="Litvintseva A."/>
            <person name="Chen Y."/>
            <person name="Heitman J."/>
            <person name="Sun S."/>
            <person name="Springer D."/>
            <person name="Dromer F."/>
            <person name="Young S.K."/>
            <person name="Zeng Q."/>
            <person name="Gargeya S."/>
            <person name="Fitzgerald M."/>
            <person name="Abouelleil A."/>
            <person name="Alvarado L."/>
            <person name="Berlin A.M."/>
            <person name="Chapman S.B."/>
            <person name="Dewar J."/>
            <person name="Goldberg J."/>
            <person name="Griggs A."/>
            <person name="Gujja S."/>
            <person name="Hansen M."/>
            <person name="Howarth C."/>
            <person name="Imamovic A."/>
            <person name="Larimer J."/>
            <person name="McCowan C."/>
            <person name="Murphy C."/>
            <person name="Pearson M."/>
            <person name="Priest M."/>
            <person name="Roberts A."/>
            <person name="Saif S."/>
            <person name="Shea T."/>
            <person name="Sykes S."/>
            <person name="Wortman J."/>
            <person name="Nusbaum C."/>
            <person name="Birren B."/>
        </authorList>
    </citation>
    <scope>NUCLEOTIDE SEQUENCE</scope>
    <source>
        <strain evidence="2">CBS 10118</strain>
    </source>
</reference>
<evidence type="ECO:0000313" key="2">
    <source>
        <dbReference type="EMBL" id="WVW78447.1"/>
    </source>
</evidence>
<proteinExistence type="predicted"/>
<dbReference type="AlphaFoldDB" id="A0A1B9G518"/>
<sequence>MPYPTISRLLLDHPYHLKGSIGISDQDDGWMNLYVQYVNTLKVEYHDPTWCHSWTVGSPPYFPNLHTLRMTYNDDGLAASIHPGYPSRACRLLGGISPTSVVLDMPSLDGMSPIALPGSISRSVNDLTFIFGQRGCLTRHDKCRFDEDMLASLTLQRITMVFPPTIKSDEEEEDQEESRRGSISSYVISILMAFEPSPITIVNAGYDEKMGKGSSHLSMKILDRKGPEMFKRRLEAMCKAHGWCEERIRKRQDTLRFLTMDEWAERSEMWDSKVERERVMRWKEVMGRA</sequence>
<evidence type="ECO:0000313" key="1">
    <source>
        <dbReference type="EMBL" id="OCF26098.1"/>
    </source>
</evidence>
<dbReference type="KEGG" id="kbi:30208174"/>
<name>A0A1B9G518_9TREE</name>
<reference evidence="1" key="1">
    <citation type="submission" date="2013-07" db="EMBL/GenBank/DDBJ databases">
        <title>The Genome Sequence of Cryptococcus bestiolae CBS10118.</title>
        <authorList>
            <consortium name="The Broad Institute Genome Sequencing Platform"/>
            <person name="Cuomo C."/>
            <person name="Litvintseva A."/>
            <person name="Chen Y."/>
            <person name="Heitman J."/>
            <person name="Sun S."/>
            <person name="Springer D."/>
            <person name="Dromer F."/>
            <person name="Young S.K."/>
            <person name="Zeng Q."/>
            <person name="Gargeya S."/>
            <person name="Fitzgerald M."/>
            <person name="Abouelleil A."/>
            <person name="Alvarado L."/>
            <person name="Berlin A.M."/>
            <person name="Chapman S.B."/>
            <person name="Dewar J."/>
            <person name="Goldberg J."/>
            <person name="Griggs A."/>
            <person name="Gujja S."/>
            <person name="Hansen M."/>
            <person name="Howarth C."/>
            <person name="Imamovic A."/>
            <person name="Larimer J."/>
            <person name="McCowan C."/>
            <person name="Murphy C."/>
            <person name="Pearson M."/>
            <person name="Priest M."/>
            <person name="Roberts A."/>
            <person name="Saif S."/>
            <person name="Shea T."/>
            <person name="Sykes S."/>
            <person name="Wortman J."/>
            <person name="Nusbaum C."/>
            <person name="Birren B."/>
        </authorList>
    </citation>
    <scope>NUCLEOTIDE SEQUENCE [LARGE SCALE GENOMIC DNA]</scope>
    <source>
        <strain evidence="1">CBS 10118</strain>
    </source>
</reference>
<dbReference type="RefSeq" id="XP_019047168.1">
    <property type="nucleotide sequence ID" value="XM_019190420.1"/>
</dbReference>
<accession>A0A1B9G518</accession>
<dbReference type="Proteomes" id="UP000092730">
    <property type="component" value="Chromosome 1"/>
</dbReference>
<gene>
    <name evidence="1" type="ORF">I302_03775</name>
    <name evidence="2" type="ORF">I302_100401</name>
</gene>
<reference evidence="2" key="4">
    <citation type="submission" date="2024-02" db="EMBL/GenBank/DDBJ databases">
        <title>Comparative genomics of Cryptococcus and Kwoniella reveals pathogenesis evolution and contrasting modes of karyotype evolution via chromosome fusion or intercentromeric recombination.</title>
        <authorList>
            <person name="Coelho M.A."/>
            <person name="David-Palma M."/>
            <person name="Shea T."/>
            <person name="Bowers K."/>
            <person name="McGinley-Smith S."/>
            <person name="Mohammad A.W."/>
            <person name="Gnirke A."/>
            <person name="Yurkov A.M."/>
            <person name="Nowrousian M."/>
            <person name="Sun S."/>
            <person name="Cuomo C.A."/>
            <person name="Heitman J."/>
        </authorList>
    </citation>
    <scope>NUCLEOTIDE SEQUENCE</scope>
    <source>
        <strain evidence="2">CBS 10118</strain>
    </source>
</reference>
<dbReference type="GeneID" id="30208174"/>
<evidence type="ECO:0000313" key="3">
    <source>
        <dbReference type="Proteomes" id="UP000092730"/>
    </source>
</evidence>
<protein>
    <submittedName>
        <fullName evidence="1">Uncharacterized protein</fullName>
    </submittedName>
</protein>
<keyword evidence="3" id="KW-1185">Reference proteome</keyword>
<reference evidence="1" key="3">
    <citation type="submission" date="2014-01" db="EMBL/GenBank/DDBJ databases">
        <title>Evolution of pathogenesis and genome organization in the Tremellales.</title>
        <authorList>
            <person name="Cuomo C."/>
            <person name="Litvintseva A."/>
            <person name="Heitman J."/>
            <person name="Chen Y."/>
            <person name="Sun S."/>
            <person name="Springer D."/>
            <person name="Dromer F."/>
            <person name="Young S."/>
            <person name="Zeng Q."/>
            <person name="Chapman S."/>
            <person name="Gujja S."/>
            <person name="Saif S."/>
            <person name="Birren B."/>
        </authorList>
    </citation>
    <scope>NUCLEOTIDE SEQUENCE</scope>
    <source>
        <strain evidence="1">CBS 10118</strain>
    </source>
</reference>
<dbReference type="EMBL" id="KI894020">
    <property type="protein sequence ID" value="OCF26098.1"/>
    <property type="molecule type" value="Genomic_DNA"/>
</dbReference>
<dbReference type="EMBL" id="CP144541">
    <property type="protein sequence ID" value="WVW78447.1"/>
    <property type="molecule type" value="Genomic_DNA"/>
</dbReference>
<dbReference type="VEuPathDB" id="FungiDB:I302_03775"/>
<organism evidence="1">
    <name type="scientific">Kwoniella bestiolae CBS 10118</name>
    <dbReference type="NCBI Taxonomy" id="1296100"/>
    <lineage>
        <taxon>Eukaryota</taxon>
        <taxon>Fungi</taxon>
        <taxon>Dikarya</taxon>
        <taxon>Basidiomycota</taxon>
        <taxon>Agaricomycotina</taxon>
        <taxon>Tremellomycetes</taxon>
        <taxon>Tremellales</taxon>
        <taxon>Cryptococcaceae</taxon>
        <taxon>Kwoniella</taxon>
    </lineage>
</organism>